<dbReference type="Pfam" id="PF03567">
    <property type="entry name" value="Sulfotransfer_2"/>
    <property type="match status" value="1"/>
</dbReference>
<dbReference type="Gene3D" id="3.40.50.300">
    <property type="entry name" value="P-loop containing nucleotide triphosphate hydrolases"/>
    <property type="match status" value="1"/>
</dbReference>
<proteinExistence type="predicted"/>
<keyword evidence="2" id="KW-1185">Reference proteome</keyword>
<dbReference type="EMBL" id="JAULRT010000047">
    <property type="protein sequence ID" value="MDO3381866.1"/>
    <property type="molecule type" value="Genomic_DNA"/>
</dbReference>
<dbReference type="InterPro" id="IPR005331">
    <property type="entry name" value="Sulfotransferase"/>
</dbReference>
<dbReference type="InterPro" id="IPR027417">
    <property type="entry name" value="P-loop_NTPase"/>
</dbReference>
<reference evidence="1" key="1">
    <citation type="submission" date="2023-07" db="EMBL/GenBank/DDBJ databases">
        <title>Gilvimarinus algae sp. nov., isolated from the surface of Kelp.</title>
        <authorList>
            <person name="Sun Y.Y."/>
            <person name="Gong Y."/>
            <person name="Du Z.J."/>
        </authorList>
    </citation>
    <scope>NUCLEOTIDE SEQUENCE</scope>
    <source>
        <strain evidence="1">SDUM040014</strain>
    </source>
</reference>
<comment type="caution">
    <text evidence="1">The sequence shown here is derived from an EMBL/GenBank/DDBJ whole genome shotgun (WGS) entry which is preliminary data.</text>
</comment>
<gene>
    <name evidence="1" type="ORF">QWI16_06730</name>
</gene>
<dbReference type="RefSeq" id="WP_302712022.1">
    <property type="nucleotide sequence ID" value="NZ_JAULRT010000047.1"/>
</dbReference>
<evidence type="ECO:0000313" key="1">
    <source>
        <dbReference type="EMBL" id="MDO3381866.1"/>
    </source>
</evidence>
<sequence length="243" mass="27975">MRKIIFHYHLFKNAGTSLDSQLKKNVSENQWVTREFPGPPEANRKKVSEWLKEEPSAQVFSSHTACFPPPKMSGVRVLPIIFIRHPIDRLASIYAFERKQGTDNFGAVLARNTNFSGYIESRLAIPRDRLCRNFHTERLAMMYAPKVGSEMVRAEKALAELPFVGVVDRFDASLVRLERWLHAEGFADFQLEAVKENVSRDGEKTLAERLEDIRQEVGDTVYQKLLDANEDDLILYRQACEFL</sequence>
<dbReference type="SUPFAM" id="SSF52540">
    <property type="entry name" value="P-loop containing nucleoside triphosphate hydrolases"/>
    <property type="match status" value="1"/>
</dbReference>
<protein>
    <submittedName>
        <fullName evidence="1">Sulfotransferase family 2 domain-containing protein</fullName>
    </submittedName>
</protein>
<evidence type="ECO:0000313" key="2">
    <source>
        <dbReference type="Proteomes" id="UP001168380"/>
    </source>
</evidence>
<name>A0ABT8TGQ1_9GAMM</name>
<organism evidence="1 2">
    <name type="scientific">Gilvimarinus algae</name>
    <dbReference type="NCBI Taxonomy" id="3058037"/>
    <lineage>
        <taxon>Bacteria</taxon>
        <taxon>Pseudomonadati</taxon>
        <taxon>Pseudomonadota</taxon>
        <taxon>Gammaproteobacteria</taxon>
        <taxon>Cellvibrionales</taxon>
        <taxon>Cellvibrionaceae</taxon>
        <taxon>Gilvimarinus</taxon>
    </lineage>
</organism>
<dbReference type="Proteomes" id="UP001168380">
    <property type="component" value="Unassembled WGS sequence"/>
</dbReference>
<accession>A0ABT8TGQ1</accession>